<keyword evidence="2" id="KW-0596">Phosphopantetheine</keyword>
<dbReference type="SUPFAM" id="SSF47336">
    <property type="entry name" value="ACP-like"/>
    <property type="match status" value="3"/>
</dbReference>
<dbReference type="SMART" id="SM00823">
    <property type="entry name" value="PKS_PP"/>
    <property type="match status" value="3"/>
</dbReference>
<dbReference type="Pfam" id="PF00550">
    <property type="entry name" value="PP-binding"/>
    <property type="match status" value="3"/>
</dbReference>
<dbReference type="Proteomes" id="UP001206128">
    <property type="component" value="Unassembled WGS sequence"/>
</dbReference>
<dbReference type="Pfam" id="PF00668">
    <property type="entry name" value="Condensation"/>
    <property type="match status" value="3"/>
</dbReference>
<dbReference type="InterPro" id="IPR023213">
    <property type="entry name" value="CAT-like_dom_sf"/>
</dbReference>
<feature type="domain" description="Carrier" evidence="5">
    <location>
        <begin position="4176"/>
        <end position="4251"/>
    </location>
</feature>
<dbReference type="SUPFAM" id="SSF52777">
    <property type="entry name" value="CoA-dependent acyltransferases"/>
    <property type="match status" value="6"/>
</dbReference>
<dbReference type="FunFam" id="3.40.50.980:FF:000001">
    <property type="entry name" value="Non-ribosomal peptide synthetase"/>
    <property type="match status" value="1"/>
</dbReference>
<sequence length="4294" mass="460882">MADLLSDAPRTDTAPARPLERLALTAAQTGVWYAQRLDPGSAAHNTAQYVLITGPVDTTLLTRAIHQGIAETEALRARFVEDAGEVWQVVDGDGQGEPPRWELPLLDLGAEPDAPGSPADPLARAVRWMRAEAGIPVDLAAGPLFAEALLRTGPDTLVWYHRCHHILLDGYGSALLIRRVAEIYTALATGSSTVDSPFGGLRQVLLDEAAYRDSPRRARDREFWLAHLADAPEPVSLGTGPARPAAAAPHWVDVPVAADPVLAAADHLGVSWADVVIAAAAAYGQRMTGVAEPVLLLPMAARWGSAAARVPCMVANLLPLRLPDTTGLSAANLIKTSAAQLRQLSRHQHYRAEDIRREHRRVGAGRALTGLQVNIRHYASQVRFGDAQGVVHDIAPGPVDDLLLSCAAEPDGSRLSVRLAGNPAHYRPEELRTHHERFAEFLGTVATAAQRKSGRRRIGQLPLATSAERQRVLVDWNDTRRAVPATTLVELLEAQAARTPEATAVVVAGAEATCPEATCPEATNPELTYAELTARANHLAHLLLARGAGPGRLVALALPRSADLAVALLAVLKTGAAYLPLDLDYPLARLEFMLRDAAPTLVVTDLANADRLPAHDGRIVLDEAATRSALLATPATDPTDQDRPEPLTPAHPAYVIYTSGSTGTPKGVVVAHSAIVNRLLWMRAEYGVDRDDRVLQKTPLSFDVSVWEVFLPLLAGATVVLARPGGQRDSRYLAELIETERITTVHFVPSMLRVFLEETDTADHRGLRRVICSGEALTPDLVAAFHRRCAAELHNLYGPTEAAVDVSHWHCARGEEDAAGAGVPIGRPVWNTRLYVLDSQSQPLPPGAVGELHIAGVQLADGYLNRPELTAERFIADPFAKLFADPGAKMYRTGDLARWRSDGVLEFVGRADGQIKLRGVRIELGEIEAVLTDHAHVAAAVVLLREDRPADPQLVAYTVPAEGGTLDQAELRQHAANRLPEHLVPAAFVTLDAMPLTANGKLDRAALPAPTRPAPAPGRAPASATERALCALFAELLGVTEPDTVGVDDDFFALGGHSLLANRLVNRVRQTLGAELSIQDVFQAPTAAGLAGRLDQGRRRPPLTRRDRPQTIPLSVTQRRLWFLNQLEGPSPTYNMPLVATLPGTLDLDALASAFGDVLARHESLRTVFPEQDGVPRQRVLAPDAVTAPLEMLACGADELARRLDAARQHEFDLAADLPIWAQLLFPDQGDPVLVLVLHHIAGDGWSLAPLARDLSTAYRARQQGRPPRWAELPVQYVDYTLWQQEFLGDEQDPESVLARQLAYWTERLAGLPDELVLPTDHPRPVVAGYRGGLLTHRMPSTDHQALLDLATRTGTSLFMVLQAGLAALLTRLGAGTDIPLGTAVAARDDAALDELVGYFTNTLVLRVDTAGEPTFRQVLARVRQTALDAYAHQDVPFDRLVEAVNPERLLGRHPLFQVSLVLQNNESAHLDIGDGGARLEPSSAGTSRFDLLVNAYDRYADSGAPAGVEFKVEYASDLFERATVERITQWLARLLAEAAAEPDTPIADLPVLTGSERAWLDEVAPPPGTAWIGGHRIDLVELTRRLLAEDTVAECVVLPRRTSTGAVELVAYLVPAGPAADASRRAAAVAAEILPGAVRLAAVVPLPALPRTGSGRPDEHALRRLPVVDEELAADWERRLRAAAGVDQAAVVVLDEPAGHDGAPSPTRPTGPPHPAPASGPGADGEFDADGEPASAPPALLSGGPVVEPPVPDLVAALRRAASVKPRTGIVYIGQDGSATTQSYVELGKQARRVLGGLRRLGLRPGDMVVCQLRDNRELVSTVWAAVLGGFVVVPLGVPPTYDAASSAAATLDNVWRMLDRPVVVTSPDLVTPVRAFAADRQWTGARLVGLDELSAGPAAAAVHQPAPDEPVVMLLTSGSTGLPKAFTLTHRNILTRSAAAAHVHGLTSAEITVNWATLDHGGGLVMSHLRDVVLGCQQIQAPTDWVMADPLRWLDLIDQYRASTTWAPNFAYGLVAEQVAAGAGRGWDLSCLRLAMNIAEPVVARVTRRFLTELAPHGLAPDVVHASWGMSELATGITDQPFRLADTTDDDPFVSNGRPYPGMALRVVNEHGVVLPQGATGRLQARGVFVTPGYHANPAANQAAFTADGWFDSGDLAFIRDDQLFITGRVKDVIIINGVNHHSHEIEAVVEQLDCVERSFTVACAVRGPDSSTDELAIFFHPRRGADLARTLRAIRAEVTRQVGVRPAHLLPVAAEEIPKTNLGKLQRSRLRARFEAGEFAEVLRHAKAQLDGSRPAGRRLVGHVVLTGPQALPGIDRTVTDRYGVRVPADLVAVPALPLTPTGEVDRARLAASPAAPAEDVGGRRERELAAIWADVLGVERVGRDDDFFELGGHSLLVTRLVSRIRADLDVELAISDLFQAPTVASLAARLGVAGRSRPALRPVPRPDPVPLSFAQRRLWFLNRFEGPSPTYNIPIVLRMSGPLDRPALEAALADVVARHESLRTVLPDRGGVPHQHVLDPERSRPRLRTYEVPDDELDDEIRRVLRHGFDLTKDVPLRAHLFVAGPTDHVLVLVLHHVAGDGWSLEPLTRDLATAYAARHAGRPPRWSDLPAQYVDYTLWQRELLGDPADPDSELGRQLAYWTDRLAGLPEELPLPRDHARPARPSYRGARVQVRTSAEAHRALLALARQTDTSLFMVLQAGLAALLTRLGAGVDIPLGSPIAGRTDAALDELVGFFANTLVLRTDTSAEPTFRRLLARVRAADLAAYDHQDVPFDRLVEAVNPTRDPARHPLFQVCFAVQDLPRSVPGMPGLDVVIDHDVDPGVAKFDLYFAVSQRHTGPGLPAGLDVRLDYAADLFEPRTAEAVLARLVRVLERAAEDPDRTLDQLDDGPRVDLDAVADRVLAHDAVRECVVLPRRTSADTVEPVVYVVPCGAVATGQLAAAARQALPADAPLPPIVELTSLPRTADGAVDTAALERVPVVDEDLAARWEAALADAPGVDAVAVALRRVPVSTERVHLGDAAPSAAAPVQASPGQMSTVDAPAEPPDPRAVSVLHGPPLAGSRVRDLVTALRRSAEAGPQAEIVYRGPDGVASRQHYRELAEDASRVLGGLRGLGLRPGDKVIFQLVDNRDFLTALWACVLGGFVAVPLAVPPTYHATTGAEKLVNTWRMLDSPLVLTDQGRQDRLRGLAGPPEWAGAGIAVLDQLRGAAPDHDWHAAGMNDLALLVLTSGSTSLPKAVELRHGNVLAHAKAAAQRYGLTTEDVCVNWISLDHVGGVVMSHIGPLFAGYRQVHAPTSEVIADPLRWLAALDEHRATITWAPNFAFSLVADHAAAMAGRQWDLSALRLIINGGEALVPRVARRFLDLLAQFGLRPDAMHSVWGMSECSSAEIATPFTYPVSGDDDATFPIGRPYPGFSLRIVDDTDQVLPEGRPGRLQVRGAAVTKGYHNNPAQNQVAFTRDGWFDTGDLGVVRDGLLTLTGRAKDAIVINGVNYPSHELESLVEELDVVERSFTAACAVRAPGSATDQLAVFCHLKPDVPIRQAVELIRATLTRRAGIAPAFVLPVACTDIPKTEIGKIQRPRLRARFEAGEFAATAQRVDLLLENENTLPNWFFQPVWRPAAPPVARPTGAAGGAVVLLGVGEQVTRLAEQVERAGRHCVVVRSDAESHRLLDQLGPVGAGIDQVVDLRGWTRGDPGDGDQDVLSTVCELAELVTALDRWHAEGAVVTLRVLTTEVSVPASVLRTASAELPWLRAQCVELAAEATDRDLAQLVAELAVPPKEPEIALRDGLRLVRRLRGLPAEPPAGELATAIQPGQWYVVSGGLGGVAVEVARHLLTRYGVRLLLLGRTALDTVSLDTGQLDAGQLDQAERSTGNGTRPSDSDTGELAPAEAKAVALNQLRALGEVSYATVDVADAAAVRAAVASASRRWGGPPAGVFHLAGEFVEHRLVAAPPRHWRQALAAKVAGALALHEVVRDRPGALFVSFSSVNGFFGGASVAGYAAASAFLDALARRQRAAGLRSYSLAWSMWDEVGMSRGYPLRSLAEARGYRVLPGAQAVRSLDAVLRHAEPHVLIGLDPAAPWVLGHLDTPARPLVRLTAWLTEAGASAAESAQPPLADRFGTAVTGEVVVLDQLPRTATGQIDRTALVTGRPSADSRTDPADAPDGGQGDEVERVVSTVWCEVLGRDRVGRLDNFFDLGGHSLLAAKLQARLAEELRQEVSLVDLFTYPTVAQLAEHLRPAPPGEQGPGRPAPGARLRKAVERAQRQRRAARRGRGHEGTLQDDD</sequence>
<feature type="region of interest" description="Disordered" evidence="4">
    <location>
        <begin position="1698"/>
        <end position="1746"/>
    </location>
</feature>
<dbReference type="FunFam" id="3.40.50.980:FF:000002">
    <property type="entry name" value="Enterobactin synthetase component F"/>
    <property type="match status" value="1"/>
</dbReference>
<dbReference type="InterPro" id="IPR006162">
    <property type="entry name" value="Ppantetheine_attach_site"/>
</dbReference>
<feature type="compositionally biased region" description="Basic residues" evidence="4">
    <location>
        <begin position="4275"/>
        <end position="4284"/>
    </location>
</feature>
<evidence type="ECO:0000256" key="1">
    <source>
        <dbReference type="ARBA" id="ARBA00001957"/>
    </source>
</evidence>
<feature type="compositionally biased region" description="Basic and acidic residues" evidence="4">
    <location>
        <begin position="4285"/>
        <end position="4294"/>
    </location>
</feature>
<dbReference type="Pfam" id="PF00501">
    <property type="entry name" value="AMP-binding"/>
    <property type="match status" value="3"/>
</dbReference>
<dbReference type="Pfam" id="PF08659">
    <property type="entry name" value="KR"/>
    <property type="match status" value="1"/>
</dbReference>
<dbReference type="Gene3D" id="3.30.300.30">
    <property type="match status" value="5"/>
</dbReference>
<dbReference type="FunFam" id="2.30.38.10:FF:000001">
    <property type="entry name" value="Non-ribosomal peptide synthetase PvdI"/>
    <property type="match status" value="1"/>
</dbReference>
<dbReference type="Gene3D" id="3.40.50.720">
    <property type="entry name" value="NAD(P)-binding Rossmann-like Domain"/>
    <property type="match status" value="1"/>
</dbReference>
<dbReference type="SUPFAM" id="SSF51735">
    <property type="entry name" value="NAD(P)-binding Rossmann-fold domains"/>
    <property type="match status" value="2"/>
</dbReference>
<dbReference type="Gene3D" id="3.40.50.12780">
    <property type="entry name" value="N-terminal domain of ligase-like"/>
    <property type="match status" value="2"/>
</dbReference>
<evidence type="ECO:0000313" key="6">
    <source>
        <dbReference type="EMBL" id="MCP2163945.1"/>
    </source>
</evidence>
<dbReference type="InterPro" id="IPR025110">
    <property type="entry name" value="AMP-bd_C"/>
</dbReference>
<dbReference type="GO" id="GO:0005829">
    <property type="term" value="C:cytosol"/>
    <property type="evidence" value="ECO:0007669"/>
    <property type="project" value="TreeGrafter"/>
</dbReference>
<dbReference type="InterPro" id="IPR042099">
    <property type="entry name" value="ANL_N_sf"/>
</dbReference>
<accession>A0AAE3G9B8</accession>
<dbReference type="InterPro" id="IPR000873">
    <property type="entry name" value="AMP-dep_synth/lig_dom"/>
</dbReference>
<organism evidence="6 7">
    <name type="scientific">Goodfellowiella coeruleoviolacea</name>
    <dbReference type="NCBI Taxonomy" id="334858"/>
    <lineage>
        <taxon>Bacteria</taxon>
        <taxon>Bacillati</taxon>
        <taxon>Actinomycetota</taxon>
        <taxon>Actinomycetes</taxon>
        <taxon>Pseudonocardiales</taxon>
        <taxon>Pseudonocardiaceae</taxon>
        <taxon>Goodfellowiella</taxon>
    </lineage>
</organism>
<dbReference type="FunFam" id="1.10.1200.10:FF:000016">
    <property type="entry name" value="Non-ribosomal peptide synthase"/>
    <property type="match status" value="2"/>
</dbReference>
<evidence type="ECO:0000313" key="7">
    <source>
        <dbReference type="Proteomes" id="UP001206128"/>
    </source>
</evidence>
<evidence type="ECO:0000256" key="4">
    <source>
        <dbReference type="SAM" id="MobiDB-lite"/>
    </source>
</evidence>
<proteinExistence type="predicted"/>
<comment type="caution">
    <text evidence="6">The sequence shown here is derived from an EMBL/GenBank/DDBJ whole genome shotgun (WGS) entry which is preliminary data.</text>
</comment>
<dbReference type="PANTHER" id="PTHR45527">
    <property type="entry name" value="NONRIBOSOMAL PEPTIDE SYNTHETASE"/>
    <property type="match status" value="1"/>
</dbReference>
<feature type="compositionally biased region" description="Pro residues" evidence="4">
    <location>
        <begin position="1707"/>
        <end position="1719"/>
    </location>
</feature>
<dbReference type="GO" id="GO:0003824">
    <property type="term" value="F:catalytic activity"/>
    <property type="evidence" value="ECO:0007669"/>
    <property type="project" value="InterPro"/>
</dbReference>
<dbReference type="InterPro" id="IPR020845">
    <property type="entry name" value="AMP-binding_CS"/>
</dbReference>
<gene>
    <name evidence="6" type="ORF">LX83_000785</name>
</gene>
<name>A0AAE3G9B8_9PSEU</name>
<keyword evidence="7" id="KW-1185">Reference proteome</keyword>
<dbReference type="InterPro" id="IPR057326">
    <property type="entry name" value="KR_dom"/>
</dbReference>
<dbReference type="GO" id="GO:0044550">
    <property type="term" value="P:secondary metabolite biosynthetic process"/>
    <property type="evidence" value="ECO:0007669"/>
    <property type="project" value="UniProtKB-ARBA"/>
</dbReference>
<comment type="cofactor">
    <cofactor evidence="1">
        <name>pantetheine 4'-phosphate</name>
        <dbReference type="ChEBI" id="CHEBI:47942"/>
    </cofactor>
</comment>
<dbReference type="InterPro" id="IPR009081">
    <property type="entry name" value="PP-bd_ACP"/>
</dbReference>
<dbReference type="PROSITE" id="PS00012">
    <property type="entry name" value="PHOSPHOPANTETHEINE"/>
    <property type="match status" value="2"/>
</dbReference>
<dbReference type="FunFam" id="3.30.300.30:FF:000010">
    <property type="entry name" value="Enterobactin synthetase component F"/>
    <property type="match status" value="1"/>
</dbReference>
<dbReference type="GO" id="GO:0008610">
    <property type="term" value="P:lipid biosynthetic process"/>
    <property type="evidence" value="ECO:0007669"/>
    <property type="project" value="UniProtKB-ARBA"/>
</dbReference>
<dbReference type="InterPro" id="IPR020806">
    <property type="entry name" value="PKS_PP-bd"/>
</dbReference>
<dbReference type="Pfam" id="PF13193">
    <property type="entry name" value="AMP-binding_C"/>
    <property type="match status" value="1"/>
</dbReference>
<dbReference type="Gene3D" id="3.30.559.10">
    <property type="entry name" value="Chloramphenicol acetyltransferase-like domain"/>
    <property type="match status" value="3"/>
</dbReference>
<dbReference type="SMART" id="SM00822">
    <property type="entry name" value="PKS_KR"/>
    <property type="match status" value="1"/>
</dbReference>
<dbReference type="CDD" id="cd17646">
    <property type="entry name" value="A_NRPS_AB3403-like"/>
    <property type="match status" value="1"/>
</dbReference>
<reference evidence="6" key="1">
    <citation type="submission" date="2022-06" db="EMBL/GenBank/DDBJ databases">
        <title>Genomic Encyclopedia of Archaeal and Bacterial Type Strains, Phase II (KMG-II): from individual species to whole genera.</title>
        <authorList>
            <person name="Goeker M."/>
        </authorList>
    </citation>
    <scope>NUCLEOTIDE SEQUENCE</scope>
    <source>
        <strain evidence="6">DSM 43935</strain>
    </source>
</reference>
<dbReference type="PROSITE" id="PS00455">
    <property type="entry name" value="AMP_BINDING"/>
    <property type="match status" value="3"/>
</dbReference>
<keyword evidence="3" id="KW-0597">Phosphoprotein</keyword>
<dbReference type="EMBL" id="JAMTCK010000002">
    <property type="protein sequence ID" value="MCP2163945.1"/>
    <property type="molecule type" value="Genomic_DNA"/>
</dbReference>
<dbReference type="InterPro" id="IPR045851">
    <property type="entry name" value="AMP-bd_C_sf"/>
</dbReference>
<dbReference type="Gene3D" id="3.40.50.980">
    <property type="match status" value="2"/>
</dbReference>
<dbReference type="FunFam" id="3.40.50.12780:FF:000012">
    <property type="entry name" value="Non-ribosomal peptide synthetase"/>
    <property type="match status" value="1"/>
</dbReference>
<dbReference type="RefSeq" id="WP_253767137.1">
    <property type="nucleotide sequence ID" value="NZ_JAMTCK010000002.1"/>
</dbReference>
<feature type="region of interest" description="Disordered" evidence="4">
    <location>
        <begin position="3870"/>
        <end position="3896"/>
    </location>
</feature>
<protein>
    <submittedName>
        <fullName evidence="6">Amino acid adenylation domain-containing protein</fullName>
    </submittedName>
</protein>
<dbReference type="SUPFAM" id="SSF56801">
    <property type="entry name" value="Acetyl-CoA synthetase-like"/>
    <property type="match status" value="6"/>
</dbReference>
<evidence type="ECO:0000256" key="3">
    <source>
        <dbReference type="ARBA" id="ARBA00022553"/>
    </source>
</evidence>
<dbReference type="Gene3D" id="2.30.38.10">
    <property type="entry name" value="Luciferase, Domain 3"/>
    <property type="match status" value="1"/>
</dbReference>
<dbReference type="InterPro" id="IPR013968">
    <property type="entry name" value="PKS_KR"/>
</dbReference>
<dbReference type="PROSITE" id="PS50075">
    <property type="entry name" value="CARRIER"/>
    <property type="match status" value="3"/>
</dbReference>
<dbReference type="GO" id="GO:0043041">
    <property type="term" value="P:amino acid activation for nonribosomal peptide biosynthetic process"/>
    <property type="evidence" value="ECO:0007669"/>
    <property type="project" value="TreeGrafter"/>
</dbReference>
<feature type="domain" description="Carrier" evidence="5">
    <location>
        <begin position="1020"/>
        <end position="1098"/>
    </location>
</feature>
<feature type="compositionally biased region" description="Low complexity" evidence="4">
    <location>
        <begin position="3027"/>
        <end position="3039"/>
    </location>
</feature>
<dbReference type="NCBIfam" id="TIGR01733">
    <property type="entry name" value="AA-adenyl-dom"/>
    <property type="match status" value="1"/>
</dbReference>
<feature type="region of interest" description="Disordered" evidence="4">
    <location>
        <begin position="4157"/>
        <end position="4179"/>
    </location>
</feature>
<dbReference type="GO" id="GO:0031177">
    <property type="term" value="F:phosphopantetheine binding"/>
    <property type="evidence" value="ECO:0007669"/>
    <property type="project" value="InterPro"/>
</dbReference>
<feature type="domain" description="Carrier" evidence="5">
    <location>
        <begin position="2363"/>
        <end position="2438"/>
    </location>
</feature>
<dbReference type="Gene3D" id="3.30.559.30">
    <property type="entry name" value="Nonribosomal peptide synthetase, condensation domain"/>
    <property type="match status" value="3"/>
</dbReference>
<dbReference type="PANTHER" id="PTHR45527:SF1">
    <property type="entry name" value="FATTY ACID SYNTHASE"/>
    <property type="match status" value="1"/>
</dbReference>
<evidence type="ECO:0000259" key="5">
    <source>
        <dbReference type="PROSITE" id="PS50075"/>
    </source>
</evidence>
<dbReference type="GO" id="GO:0072330">
    <property type="term" value="P:monocarboxylic acid biosynthetic process"/>
    <property type="evidence" value="ECO:0007669"/>
    <property type="project" value="UniProtKB-ARBA"/>
</dbReference>
<dbReference type="InterPro" id="IPR036736">
    <property type="entry name" value="ACP-like_sf"/>
</dbReference>
<dbReference type="InterPro" id="IPR010071">
    <property type="entry name" value="AA_adenyl_dom"/>
</dbReference>
<dbReference type="Gene3D" id="1.10.1200.10">
    <property type="entry name" value="ACP-like"/>
    <property type="match status" value="3"/>
</dbReference>
<feature type="region of interest" description="Disordered" evidence="4">
    <location>
        <begin position="4248"/>
        <end position="4294"/>
    </location>
</feature>
<dbReference type="InterPro" id="IPR036291">
    <property type="entry name" value="NAD(P)-bd_dom_sf"/>
</dbReference>
<feature type="region of interest" description="Disordered" evidence="4">
    <location>
        <begin position="3026"/>
        <end position="3053"/>
    </location>
</feature>
<evidence type="ECO:0000256" key="2">
    <source>
        <dbReference type="ARBA" id="ARBA00022450"/>
    </source>
</evidence>
<dbReference type="CDD" id="cd19540">
    <property type="entry name" value="LCL_NRPS-like"/>
    <property type="match status" value="2"/>
</dbReference>
<dbReference type="InterPro" id="IPR001242">
    <property type="entry name" value="Condensation_dom"/>
</dbReference>